<evidence type="ECO:0000313" key="8">
    <source>
        <dbReference type="Proteomes" id="UP000532936"/>
    </source>
</evidence>
<keyword evidence="5" id="KW-0472">Membrane</keyword>
<reference evidence="7 8" key="1">
    <citation type="submission" date="2020-08" db="EMBL/GenBank/DDBJ databases">
        <title>Genomic Encyclopedia of Type Strains, Phase IV (KMG-IV): sequencing the most valuable type-strain genomes for metagenomic binning, comparative biology and taxonomic classification.</title>
        <authorList>
            <person name="Goeker M."/>
        </authorList>
    </citation>
    <scope>NUCLEOTIDE SEQUENCE [LARGE SCALE GENOMIC DNA]</scope>
    <source>
        <strain evidence="7 8">DSM 14878</strain>
    </source>
</reference>
<dbReference type="EMBL" id="JACIDA010000002">
    <property type="protein sequence ID" value="MBB3873036.1"/>
    <property type="molecule type" value="Genomic_DNA"/>
</dbReference>
<dbReference type="RefSeq" id="WP_183197524.1">
    <property type="nucleotide sequence ID" value="NZ_JACIDA010000002.1"/>
</dbReference>
<dbReference type="InterPro" id="IPR007156">
    <property type="entry name" value="MamQ_LemA"/>
</dbReference>
<comment type="similarity">
    <text evidence="2">Belongs to the LemA family.</text>
</comment>
<sequence>MLFPVLLAGCGVNTIPTKQEKAKASWADVQSQYQRRADLVPNLVATVQGYAVQERTVLTQVTQARASATQVKVDASTVTDPAAFQRYQAAQNQLTGVLGRLLAISENYPDLKSNQNFLALQSQLEGTENRIAVARRDYNEAVRDYNTSLRTFPTIIWAKTAYSSATPMQLFQAAETSQAAPSVSFAPAPAANSAPAPRAPAQ</sequence>
<comment type="caution">
    <text evidence="7">The sequence shown here is derived from an EMBL/GenBank/DDBJ whole genome shotgun (WGS) entry which is preliminary data.</text>
</comment>
<dbReference type="Pfam" id="PF04011">
    <property type="entry name" value="LemA"/>
    <property type="match status" value="1"/>
</dbReference>
<name>A0A7W6A696_9CAUL</name>
<evidence type="ECO:0000256" key="1">
    <source>
        <dbReference type="ARBA" id="ARBA00004167"/>
    </source>
</evidence>
<dbReference type="AlphaFoldDB" id="A0A7W6A696"/>
<dbReference type="Gene3D" id="1.20.1440.20">
    <property type="entry name" value="LemA-like domain"/>
    <property type="match status" value="1"/>
</dbReference>
<evidence type="ECO:0000256" key="4">
    <source>
        <dbReference type="ARBA" id="ARBA00022989"/>
    </source>
</evidence>
<proteinExistence type="inferred from homology"/>
<evidence type="ECO:0000313" key="7">
    <source>
        <dbReference type="EMBL" id="MBB3873036.1"/>
    </source>
</evidence>
<feature type="region of interest" description="Disordered" evidence="6">
    <location>
        <begin position="182"/>
        <end position="202"/>
    </location>
</feature>
<keyword evidence="4" id="KW-1133">Transmembrane helix</keyword>
<gene>
    <name evidence="7" type="ORF">GGR11_002589</name>
</gene>
<dbReference type="PANTHER" id="PTHR34478:SF2">
    <property type="entry name" value="MEMBRANE PROTEIN"/>
    <property type="match status" value="1"/>
</dbReference>
<organism evidence="7 8">
    <name type="scientific">Brevundimonas mediterranea</name>
    <dbReference type="NCBI Taxonomy" id="74329"/>
    <lineage>
        <taxon>Bacteria</taxon>
        <taxon>Pseudomonadati</taxon>
        <taxon>Pseudomonadota</taxon>
        <taxon>Alphaproteobacteria</taxon>
        <taxon>Caulobacterales</taxon>
        <taxon>Caulobacteraceae</taxon>
        <taxon>Brevundimonas</taxon>
    </lineage>
</organism>
<keyword evidence="3" id="KW-0812">Transmembrane</keyword>
<dbReference type="PANTHER" id="PTHR34478">
    <property type="entry name" value="PROTEIN LEMA"/>
    <property type="match status" value="1"/>
</dbReference>
<evidence type="ECO:0000256" key="5">
    <source>
        <dbReference type="ARBA" id="ARBA00023136"/>
    </source>
</evidence>
<dbReference type="Proteomes" id="UP000532936">
    <property type="component" value="Unassembled WGS sequence"/>
</dbReference>
<evidence type="ECO:0000256" key="6">
    <source>
        <dbReference type="SAM" id="MobiDB-lite"/>
    </source>
</evidence>
<evidence type="ECO:0000256" key="3">
    <source>
        <dbReference type="ARBA" id="ARBA00022692"/>
    </source>
</evidence>
<comment type="subcellular location">
    <subcellularLocation>
        <location evidence="1">Membrane</location>
        <topology evidence="1">Single-pass membrane protein</topology>
    </subcellularLocation>
</comment>
<dbReference type="InterPro" id="IPR023353">
    <property type="entry name" value="LemA-like_dom_sf"/>
</dbReference>
<dbReference type="SUPFAM" id="SSF140478">
    <property type="entry name" value="LemA-like"/>
    <property type="match status" value="1"/>
</dbReference>
<dbReference type="GO" id="GO:0016020">
    <property type="term" value="C:membrane"/>
    <property type="evidence" value="ECO:0007669"/>
    <property type="project" value="UniProtKB-SubCell"/>
</dbReference>
<accession>A0A7W6A696</accession>
<protein>
    <submittedName>
        <fullName evidence="7">LemA protein</fullName>
    </submittedName>
</protein>
<evidence type="ECO:0000256" key="2">
    <source>
        <dbReference type="ARBA" id="ARBA00008854"/>
    </source>
</evidence>